<dbReference type="InterPro" id="IPR003615">
    <property type="entry name" value="HNH_nuc"/>
</dbReference>
<evidence type="ECO:0000313" key="2">
    <source>
        <dbReference type="EMBL" id="RNF52187.1"/>
    </source>
</evidence>
<dbReference type="RefSeq" id="WP_123094736.1">
    <property type="nucleotide sequence ID" value="NZ_RIZG01000002.1"/>
</dbReference>
<dbReference type="OrthoDB" id="9816185at2"/>
<keyword evidence="3" id="KW-1185">Reference proteome</keyword>
<comment type="caution">
    <text evidence="2">The sequence shown here is derived from an EMBL/GenBank/DDBJ whole genome shotgun (WGS) entry which is preliminary data.</text>
</comment>
<dbReference type="Gene3D" id="1.10.30.50">
    <property type="match status" value="1"/>
</dbReference>
<dbReference type="EMBL" id="RIZG01000002">
    <property type="protein sequence ID" value="RNF52187.1"/>
    <property type="molecule type" value="Genomic_DNA"/>
</dbReference>
<keyword evidence="2" id="KW-0540">Nuclease</keyword>
<sequence>MLEKVTYTDEEDLFIKQKILSDDFSSNSWSDLDISGLKNKIKKHYIKKQKYICPFCRRENRSNHGRSWDIEHIIPRAKVPNFMFEPLNLCVTCIECNGSKSDKIVTNSNAKIHYPIESRFYHIIHPHFDTYEDKILVIKEGFYYIALTEKGEKTIDLYRLNRFYIFSDLDDRDTYDYKIHSLSSALLGTEDISEKAAILRELAFLATKGAQNLNYEIVGE</sequence>
<accession>A0A3M8Q7Y5</accession>
<dbReference type="GO" id="GO:0004519">
    <property type="term" value="F:endonuclease activity"/>
    <property type="evidence" value="ECO:0007669"/>
    <property type="project" value="UniProtKB-KW"/>
</dbReference>
<evidence type="ECO:0000313" key="3">
    <source>
        <dbReference type="Proteomes" id="UP000280507"/>
    </source>
</evidence>
<protein>
    <submittedName>
        <fullName evidence="2">HNH endonuclease</fullName>
    </submittedName>
</protein>
<proteinExistence type="predicted"/>
<dbReference type="AlphaFoldDB" id="A0A3M8Q7Y5"/>
<keyword evidence="2" id="KW-0255">Endonuclease</keyword>
<gene>
    <name evidence="2" type="ORF">EBI00_04585</name>
</gene>
<name>A0A3M8Q7Y5_9GAMM</name>
<reference evidence="2 3" key="1">
    <citation type="journal article" date="2012" name="Int. J. Syst. Evol. Microbiol.">
        <title>Marinomonas hwangdonensis sp. nov., isolated from seawater.</title>
        <authorList>
            <person name="Jung Y.T."/>
            <person name="Oh T.K."/>
            <person name="Yoon J.H."/>
        </authorList>
    </citation>
    <scope>NUCLEOTIDE SEQUENCE [LARGE SCALE GENOMIC DNA]</scope>
    <source>
        <strain evidence="2 3">HDW-15</strain>
    </source>
</reference>
<dbReference type="Proteomes" id="UP000280507">
    <property type="component" value="Unassembled WGS sequence"/>
</dbReference>
<feature type="domain" description="HNH nuclease" evidence="1">
    <location>
        <begin position="40"/>
        <end position="98"/>
    </location>
</feature>
<organism evidence="2 3">
    <name type="scientific">Marinomonas hwangdonensis</name>
    <dbReference type="NCBI Taxonomy" id="1053647"/>
    <lineage>
        <taxon>Bacteria</taxon>
        <taxon>Pseudomonadati</taxon>
        <taxon>Pseudomonadota</taxon>
        <taxon>Gammaproteobacteria</taxon>
        <taxon>Oceanospirillales</taxon>
        <taxon>Oceanospirillaceae</taxon>
        <taxon>Marinomonas</taxon>
    </lineage>
</organism>
<keyword evidence="2" id="KW-0378">Hydrolase</keyword>
<dbReference type="SMART" id="SM00507">
    <property type="entry name" value="HNHc"/>
    <property type="match status" value="1"/>
</dbReference>
<evidence type="ECO:0000259" key="1">
    <source>
        <dbReference type="SMART" id="SM00507"/>
    </source>
</evidence>